<proteinExistence type="predicted"/>
<dbReference type="SUPFAM" id="SSF48452">
    <property type="entry name" value="TPR-like"/>
    <property type="match status" value="2"/>
</dbReference>
<dbReference type="EMBL" id="JAUSUV010000005">
    <property type="protein sequence ID" value="MDQ0417223.1"/>
    <property type="molecule type" value="Genomic_DNA"/>
</dbReference>
<dbReference type="CDD" id="cd00093">
    <property type="entry name" value="HTH_XRE"/>
    <property type="match status" value="1"/>
</dbReference>
<dbReference type="Gene3D" id="1.10.260.40">
    <property type="entry name" value="lambda repressor-like DNA-binding domains"/>
    <property type="match status" value="1"/>
</dbReference>
<accession>A0AAJ1WSQ6</accession>
<gene>
    <name evidence="3" type="ORF">J2Z48_001395</name>
</gene>
<dbReference type="AlphaFoldDB" id="A0AAJ1WSQ6"/>
<dbReference type="SMART" id="SM00028">
    <property type="entry name" value="TPR"/>
    <property type="match status" value="6"/>
</dbReference>
<name>A0AAJ1WSQ6_9BACL</name>
<dbReference type="Pfam" id="PF13424">
    <property type="entry name" value="TPR_12"/>
    <property type="match status" value="1"/>
</dbReference>
<dbReference type="InterPro" id="IPR019734">
    <property type="entry name" value="TPR_rpt"/>
</dbReference>
<sequence length="440" mass="51627">MKEYIYIHAELGKQIRLARKKKSLRQEDLADDLISTGTISKIECGSHHIGKEKLQYLCDKLEIGFDTLLHTEERQEQQQQHLNDQIVMMGIEMKGTIDPELSWEEIRTLKYTKDDHRICNVTYLRGRYYEYKKKWDYARLNYQQCIALLDQHKELHPTNLASICYYALGRTYYLDNQVEEALQHTIAAEQCFHPNGDKAHMIHFFKIAKAIYLERLNVTEEAYVIINELWEQKEQIDSSEVLLNLYEVRARLFNRMEHYDKAIECALVGIEKAKYNYAYDRLCELWTVLGDGLTKKGVWSDAEYAYGCSLQLESKLKKKQPIVVANTKLGLLHLNRGNIAEAEEVLKRAVTLASSTTDAMDYVEALIIYGECQYVQKKYPKAIEWWEKALKIAEDKGLSKHKRRILMKLANVCANYDKKKYQFYIDKFLRISVQLETSKQ</sequence>
<reference evidence="3 4" key="1">
    <citation type="submission" date="2023-07" db="EMBL/GenBank/DDBJ databases">
        <title>Genomic Encyclopedia of Type Strains, Phase IV (KMG-IV): sequencing the most valuable type-strain genomes for metagenomic binning, comparative biology and taxonomic classification.</title>
        <authorList>
            <person name="Goeker M."/>
        </authorList>
    </citation>
    <scope>NUCLEOTIDE SEQUENCE [LARGE SCALE GENOMIC DNA]</scope>
    <source>
        <strain evidence="3 4">DSM 46876</strain>
    </source>
</reference>
<organism evidence="3 4">
    <name type="scientific">Croceifilum oryzae</name>
    <dbReference type="NCBI Taxonomy" id="1553429"/>
    <lineage>
        <taxon>Bacteria</taxon>
        <taxon>Bacillati</taxon>
        <taxon>Bacillota</taxon>
        <taxon>Bacilli</taxon>
        <taxon>Bacillales</taxon>
        <taxon>Thermoactinomycetaceae</taxon>
        <taxon>Croceifilum</taxon>
    </lineage>
</organism>
<evidence type="ECO:0000256" key="1">
    <source>
        <dbReference type="PROSITE-ProRule" id="PRU00339"/>
    </source>
</evidence>
<dbReference type="GO" id="GO:0003677">
    <property type="term" value="F:DNA binding"/>
    <property type="evidence" value="ECO:0007669"/>
    <property type="project" value="InterPro"/>
</dbReference>
<dbReference type="InterPro" id="IPR010982">
    <property type="entry name" value="Lambda_DNA-bd_dom_sf"/>
</dbReference>
<dbReference type="SMART" id="SM00530">
    <property type="entry name" value="HTH_XRE"/>
    <property type="match status" value="1"/>
</dbReference>
<feature type="domain" description="HTH cro/C1-type" evidence="2">
    <location>
        <begin position="15"/>
        <end position="68"/>
    </location>
</feature>
<feature type="repeat" description="TPR" evidence="1">
    <location>
        <begin position="363"/>
        <end position="396"/>
    </location>
</feature>
<evidence type="ECO:0000313" key="4">
    <source>
        <dbReference type="Proteomes" id="UP001238450"/>
    </source>
</evidence>
<dbReference type="SUPFAM" id="SSF47413">
    <property type="entry name" value="lambda repressor-like DNA-binding domains"/>
    <property type="match status" value="1"/>
</dbReference>
<dbReference type="PROSITE" id="PS50005">
    <property type="entry name" value="TPR"/>
    <property type="match status" value="1"/>
</dbReference>
<dbReference type="RefSeq" id="WP_307252118.1">
    <property type="nucleotide sequence ID" value="NZ_JAUSUV010000005.1"/>
</dbReference>
<comment type="caution">
    <text evidence="3">The sequence shown here is derived from an EMBL/GenBank/DDBJ whole genome shotgun (WGS) entry which is preliminary data.</text>
</comment>
<dbReference type="Gene3D" id="1.25.40.10">
    <property type="entry name" value="Tetratricopeptide repeat domain"/>
    <property type="match status" value="2"/>
</dbReference>
<dbReference type="InterPro" id="IPR001387">
    <property type="entry name" value="Cro/C1-type_HTH"/>
</dbReference>
<dbReference type="InterPro" id="IPR011990">
    <property type="entry name" value="TPR-like_helical_dom_sf"/>
</dbReference>
<dbReference type="PROSITE" id="PS50943">
    <property type="entry name" value="HTH_CROC1"/>
    <property type="match status" value="1"/>
</dbReference>
<protein>
    <submittedName>
        <fullName evidence="3">Tetratricopeptide (TPR) repeat protein/DNA-binding XRE family transcriptional regulator</fullName>
    </submittedName>
</protein>
<dbReference type="Pfam" id="PF01381">
    <property type="entry name" value="HTH_3"/>
    <property type="match status" value="1"/>
</dbReference>
<keyword evidence="1" id="KW-0802">TPR repeat</keyword>
<keyword evidence="4" id="KW-1185">Reference proteome</keyword>
<evidence type="ECO:0000313" key="3">
    <source>
        <dbReference type="EMBL" id="MDQ0417223.1"/>
    </source>
</evidence>
<dbReference type="Proteomes" id="UP001238450">
    <property type="component" value="Unassembled WGS sequence"/>
</dbReference>
<evidence type="ECO:0000259" key="2">
    <source>
        <dbReference type="PROSITE" id="PS50943"/>
    </source>
</evidence>